<protein>
    <recommendedName>
        <fullName evidence="1">Guanylate cyclase domain-containing protein</fullName>
    </recommendedName>
</protein>
<dbReference type="InterPro" id="IPR001054">
    <property type="entry name" value="A/G_cyclase"/>
</dbReference>
<dbReference type="SUPFAM" id="SSF55073">
    <property type="entry name" value="Nucleotide cyclase"/>
    <property type="match status" value="1"/>
</dbReference>
<dbReference type="GO" id="GO:0035556">
    <property type="term" value="P:intracellular signal transduction"/>
    <property type="evidence" value="ECO:0007669"/>
    <property type="project" value="InterPro"/>
</dbReference>
<evidence type="ECO:0000313" key="3">
    <source>
        <dbReference type="Proteomes" id="UP000031057"/>
    </source>
</evidence>
<dbReference type="SMART" id="SM00044">
    <property type="entry name" value="CYCc"/>
    <property type="match status" value="1"/>
</dbReference>
<dbReference type="GO" id="GO:0004016">
    <property type="term" value="F:adenylate cyclase activity"/>
    <property type="evidence" value="ECO:0007669"/>
    <property type="project" value="UniProtKB-ARBA"/>
</dbReference>
<dbReference type="Proteomes" id="UP000031057">
    <property type="component" value="Unassembled WGS sequence"/>
</dbReference>
<dbReference type="EMBL" id="JTDI01000006">
    <property type="protein sequence ID" value="KHK89927.1"/>
    <property type="molecule type" value="Genomic_DNA"/>
</dbReference>
<dbReference type="OrthoDB" id="2974768at2"/>
<dbReference type="GO" id="GO:0009190">
    <property type="term" value="P:cyclic nucleotide biosynthetic process"/>
    <property type="evidence" value="ECO:0007669"/>
    <property type="project" value="InterPro"/>
</dbReference>
<comment type="caution">
    <text evidence="2">The sequence shown here is derived from an EMBL/GenBank/DDBJ whole genome shotgun (WGS) entry which is preliminary data.</text>
</comment>
<dbReference type="CDD" id="cd07302">
    <property type="entry name" value="CHD"/>
    <property type="match status" value="1"/>
</dbReference>
<dbReference type="STRING" id="1348853.LK12_18680"/>
<evidence type="ECO:0000313" key="2">
    <source>
        <dbReference type="EMBL" id="KHK89927.1"/>
    </source>
</evidence>
<dbReference type="RefSeq" id="WP_039287460.1">
    <property type="nucleotide sequence ID" value="NZ_JTDI01000006.1"/>
</dbReference>
<proteinExistence type="predicted"/>
<keyword evidence="3" id="KW-1185">Reference proteome</keyword>
<feature type="domain" description="Guanylate cyclase" evidence="1">
    <location>
        <begin position="412"/>
        <end position="532"/>
    </location>
</feature>
<evidence type="ECO:0000259" key="1">
    <source>
        <dbReference type="PROSITE" id="PS50125"/>
    </source>
</evidence>
<accession>A0A0B1ZHD6</accession>
<dbReference type="Pfam" id="PF20308">
    <property type="entry name" value="TPR-S"/>
    <property type="match status" value="1"/>
</dbReference>
<organism evidence="2 3">
    <name type="scientific">Novosphingobium malaysiense</name>
    <dbReference type="NCBI Taxonomy" id="1348853"/>
    <lineage>
        <taxon>Bacteria</taxon>
        <taxon>Pseudomonadati</taxon>
        <taxon>Pseudomonadota</taxon>
        <taxon>Alphaproteobacteria</taxon>
        <taxon>Sphingomonadales</taxon>
        <taxon>Sphingomonadaceae</taxon>
        <taxon>Novosphingobium</taxon>
    </lineage>
</organism>
<sequence length="590" mass="63278">MTPAAMRAKAAIARGDLITAYDETVSAIAEGDDSLAIRHQQVLALARMGDTDRAMELFEAYDLDGSDDPHQQAIGARLLKDRALALPPGPARQSALQAAFEAYLAIFTETADSYPGINAASLAALCGQGGQAIGIAEQILTDPEVAEPGNYYMAATRSEALLLTGRIEECAEALNEAAGLVGNDFGASSTTCRQLELLAGHTGLDNERAHRLLRPIRPPRVLHFCGHIFASDRKAEAAILGGIDRFLEERNIGFAYGAVAAGADILIAEAVLARGGELHVVLPFALGDFVEQSVRPAGEEWVGRFERCLEAATSQTLATEMAYVGDPQQFAYASRVAMGLATLRAQHLGSSALQLAVWDGKGADGVAGTGADVSVWRKYGGETVVIDPGRVDRAFQRPPTREFAGDERSLAAIIFTDFPGFSSLAEEALPPFWNGVMRSIADVLHEHGDDVLTKNSWGDALYAIASSARAAADIALQLQDRLKGFDYATLGLEQGTGMRIGAHYGPAYRMIDHITGQLNFYGTEVSRAARIEPVTPPGEVFVTEPFAAILALESVERYRCRYVGRIELAKGYGVYPMYWLTRLSQNAPAS</sequence>
<gene>
    <name evidence="2" type="ORF">LK12_18680</name>
</gene>
<dbReference type="InterPro" id="IPR046880">
    <property type="entry name" value="TPR-S"/>
</dbReference>
<reference evidence="2 3" key="1">
    <citation type="submission" date="2014-10" db="EMBL/GenBank/DDBJ databases">
        <title>Genome sequence of Novosphingobium malaysiense MUSC 273(T).</title>
        <authorList>
            <person name="Lee L.-H."/>
        </authorList>
    </citation>
    <scope>NUCLEOTIDE SEQUENCE [LARGE SCALE GENOMIC DNA]</scope>
    <source>
        <strain evidence="2 3">MUSC 273</strain>
    </source>
</reference>
<dbReference type="PROSITE" id="PS50125">
    <property type="entry name" value="GUANYLATE_CYCLASE_2"/>
    <property type="match status" value="1"/>
</dbReference>
<dbReference type="InterPro" id="IPR029787">
    <property type="entry name" value="Nucleotide_cyclase"/>
</dbReference>
<name>A0A0B1ZHD6_9SPHN</name>
<dbReference type="Gene3D" id="3.30.70.1230">
    <property type="entry name" value="Nucleotide cyclase"/>
    <property type="match status" value="1"/>
</dbReference>
<dbReference type="Pfam" id="PF00211">
    <property type="entry name" value="Guanylate_cyc"/>
    <property type="match status" value="1"/>
</dbReference>
<dbReference type="AlphaFoldDB" id="A0A0B1ZHD6"/>